<gene>
    <name evidence="2" type="ORF">Apa02nite_077500</name>
</gene>
<sequence>MDEDQHMTDADAEGSRVERFRALPPRIRPDEMVELAETRPARGRPVSALTDDEQVVRYAG</sequence>
<evidence type="ECO:0000313" key="2">
    <source>
        <dbReference type="EMBL" id="GIE71642.1"/>
    </source>
</evidence>
<dbReference type="EMBL" id="BOMS01000130">
    <property type="protein sequence ID" value="GIE71642.1"/>
    <property type="molecule type" value="Genomic_DNA"/>
</dbReference>
<evidence type="ECO:0000313" key="3">
    <source>
        <dbReference type="Proteomes" id="UP000624709"/>
    </source>
</evidence>
<feature type="region of interest" description="Disordered" evidence="1">
    <location>
        <begin position="1"/>
        <end position="25"/>
    </location>
</feature>
<comment type="caution">
    <text evidence="2">The sequence shown here is derived from an EMBL/GenBank/DDBJ whole genome shotgun (WGS) entry which is preliminary data.</text>
</comment>
<name>A0ABQ4BLU6_9ACTN</name>
<proteinExistence type="predicted"/>
<protein>
    <submittedName>
        <fullName evidence="2">Uncharacterized protein</fullName>
    </submittedName>
</protein>
<reference evidence="2 3" key="1">
    <citation type="submission" date="2021-01" db="EMBL/GenBank/DDBJ databases">
        <title>Whole genome shotgun sequence of Actinoplanes palleronii NBRC 14916.</title>
        <authorList>
            <person name="Komaki H."/>
            <person name="Tamura T."/>
        </authorList>
    </citation>
    <scope>NUCLEOTIDE SEQUENCE [LARGE SCALE GENOMIC DNA]</scope>
    <source>
        <strain evidence="2 3">NBRC 14916</strain>
    </source>
</reference>
<accession>A0ABQ4BLU6</accession>
<dbReference type="RefSeq" id="WP_203829450.1">
    <property type="nucleotide sequence ID" value="NZ_BAAATY010000042.1"/>
</dbReference>
<keyword evidence="3" id="KW-1185">Reference proteome</keyword>
<dbReference type="Proteomes" id="UP000624709">
    <property type="component" value="Unassembled WGS sequence"/>
</dbReference>
<evidence type="ECO:0000256" key="1">
    <source>
        <dbReference type="SAM" id="MobiDB-lite"/>
    </source>
</evidence>
<organism evidence="2 3">
    <name type="scientific">Actinoplanes palleronii</name>
    <dbReference type="NCBI Taxonomy" id="113570"/>
    <lineage>
        <taxon>Bacteria</taxon>
        <taxon>Bacillati</taxon>
        <taxon>Actinomycetota</taxon>
        <taxon>Actinomycetes</taxon>
        <taxon>Micromonosporales</taxon>
        <taxon>Micromonosporaceae</taxon>
        <taxon>Actinoplanes</taxon>
    </lineage>
</organism>